<keyword evidence="1" id="KW-0472">Membrane</keyword>
<feature type="transmembrane region" description="Helical" evidence="1">
    <location>
        <begin position="218"/>
        <end position="239"/>
    </location>
</feature>
<dbReference type="EMBL" id="ABLTIR010000200">
    <property type="protein sequence ID" value="EKZ1929256.1"/>
    <property type="molecule type" value="Genomic_DNA"/>
</dbReference>
<evidence type="ECO:0000313" key="2">
    <source>
        <dbReference type="EMBL" id="EKZ1929256.1"/>
    </source>
</evidence>
<gene>
    <name evidence="2" type="ORF">REH87_004325</name>
</gene>
<dbReference type="AlphaFoldDB" id="A0AAI9CPZ9"/>
<organism evidence="2 3">
    <name type="scientific">Stenotrophomonas maltophilia</name>
    <name type="common">Pseudomonas maltophilia</name>
    <name type="synonym">Xanthomonas maltophilia</name>
    <dbReference type="NCBI Taxonomy" id="40324"/>
    <lineage>
        <taxon>Bacteria</taxon>
        <taxon>Pseudomonadati</taxon>
        <taxon>Pseudomonadota</taxon>
        <taxon>Gammaproteobacteria</taxon>
        <taxon>Lysobacterales</taxon>
        <taxon>Lysobacteraceae</taxon>
        <taxon>Stenotrophomonas</taxon>
        <taxon>Stenotrophomonas maltophilia group</taxon>
    </lineage>
</organism>
<keyword evidence="1" id="KW-1133">Transmembrane helix</keyword>
<evidence type="ECO:0008006" key="4">
    <source>
        <dbReference type="Google" id="ProtNLM"/>
    </source>
</evidence>
<feature type="transmembrane region" description="Helical" evidence="1">
    <location>
        <begin position="356"/>
        <end position="374"/>
    </location>
</feature>
<feature type="transmembrane region" description="Helical" evidence="1">
    <location>
        <begin position="323"/>
        <end position="344"/>
    </location>
</feature>
<accession>A0AAI9CPZ9</accession>
<proteinExistence type="predicted"/>
<evidence type="ECO:0000256" key="1">
    <source>
        <dbReference type="SAM" id="Phobius"/>
    </source>
</evidence>
<feature type="transmembrane region" description="Helical" evidence="1">
    <location>
        <begin position="12"/>
        <end position="32"/>
    </location>
</feature>
<comment type="caution">
    <text evidence="2">The sequence shown here is derived from an EMBL/GenBank/DDBJ whole genome shotgun (WGS) entry which is preliminary data.</text>
</comment>
<evidence type="ECO:0000313" key="3">
    <source>
        <dbReference type="Proteomes" id="UP001225498"/>
    </source>
</evidence>
<sequence length="659" mass="71166">MSERGRNTLTGLLLLLNFVLIVVFLFTTYRGFFNSDSAVRNLLAQEMVDTGSFFPPGWNYVNKDLMVVFAQLGVWPLLYLFGNSYTLFAVVGVFCSALILASAWWFTGLFGGATWQRLLALAALSGGLSAVAAEGMFGQSAYGFMLMLTCLTAVLAWKSLTVDGKPRPLWWALLFVLVTLSTWSNPQRAVATYMLPVYCGLGAMLWGQGWKTRLKSCLPVLLATFAGVLVGAALSGWTLTQVNNNSGVGVAIWLDFDGMMNNAIRTLQGLIALMGGLPTKGTSMVDGLGIYQALRLVAALVLLVMMTRKVVQLCASHDSRARFGGGVVAGAASCFVFLQVTSTIPDMNDPVSVSRYLLPSLALGLLALLSSPLVPGNRLSATVKTGLGLLLAFNTALVFNPESMLYKGWYIPGREELIQEIEAKGGRYGYASYWEASPVTVLSGGKVTVRPIVVINGELLPMRHLSSDRWYEPEAWDGETFLLLSDAEAATVNWGILTRHLGQPVREERIGLRTMYVFKENMSRHLPGWSLTLHDPLRIDASPDGARTVGKWADAVGGLQAKPGEGGYLHFGPYSSLAAGNYIATFDVTGTAENPSQVVGTVDAAAYGGKTVMGTTEVLGNGKQQYVVKFQLERPVRNLELRVVSNATGNVVFKGVTLA</sequence>
<name>A0AAI9CPZ9_STEMA</name>
<feature type="transmembrane region" description="Helical" evidence="1">
    <location>
        <begin position="290"/>
        <end position="311"/>
    </location>
</feature>
<feature type="transmembrane region" description="Helical" evidence="1">
    <location>
        <begin position="190"/>
        <end position="206"/>
    </location>
</feature>
<feature type="transmembrane region" description="Helical" evidence="1">
    <location>
        <begin position="381"/>
        <end position="399"/>
    </location>
</feature>
<feature type="transmembrane region" description="Helical" evidence="1">
    <location>
        <begin position="169"/>
        <end position="184"/>
    </location>
</feature>
<feature type="transmembrane region" description="Helical" evidence="1">
    <location>
        <begin position="141"/>
        <end position="157"/>
    </location>
</feature>
<reference evidence="2" key="1">
    <citation type="submission" date="2023-08" db="EMBL/GenBank/DDBJ databases">
        <authorList>
            <consortium name="Clinical and Environmental Microbiology Branch: Whole genome sequencing antimicrobial resistance pathogens in the healthcare setting"/>
        </authorList>
    </citation>
    <scope>NUCLEOTIDE SEQUENCE</scope>
    <source>
        <strain evidence="2">2023CJ-00293</strain>
    </source>
</reference>
<dbReference type="Proteomes" id="UP001225498">
    <property type="component" value="Unassembled WGS sequence"/>
</dbReference>
<feature type="non-terminal residue" evidence="2">
    <location>
        <position position="659"/>
    </location>
</feature>
<feature type="transmembrane region" description="Helical" evidence="1">
    <location>
        <begin position="85"/>
        <end position="106"/>
    </location>
</feature>
<protein>
    <recommendedName>
        <fullName evidence="4">Transmembrane protein</fullName>
    </recommendedName>
</protein>
<keyword evidence="1" id="KW-0812">Transmembrane</keyword>